<keyword evidence="1" id="KW-0175">Coiled coil</keyword>
<dbReference type="EMBL" id="RCVZ01000003">
    <property type="protein sequence ID" value="RLQ96575.1"/>
    <property type="molecule type" value="Genomic_DNA"/>
</dbReference>
<evidence type="ECO:0000256" key="1">
    <source>
        <dbReference type="SAM" id="Coils"/>
    </source>
</evidence>
<sequence length="84" mass="9901">MNEEFVEQFEALIDKYTELLTGDATPELNEKVKIWALYTYISKTMPALAKHWNGLYPEGKEEMKNIILEIKKLNEEHRAKESKE</sequence>
<keyword evidence="3" id="KW-1185">Reference proteome</keyword>
<name>A0A3L7K1T5_9BACI</name>
<dbReference type="Pfam" id="PF10835">
    <property type="entry name" value="DUF2573"/>
    <property type="match status" value="1"/>
</dbReference>
<reference evidence="2 3" key="1">
    <citation type="submission" date="2018-10" db="EMBL/GenBank/DDBJ databases">
        <title>Falsibacillus sp. genome draft.</title>
        <authorList>
            <person name="Shi S."/>
        </authorList>
    </citation>
    <scope>NUCLEOTIDE SEQUENCE [LARGE SCALE GENOMIC DNA]</scope>
    <source>
        <strain evidence="2 3">GY 10110</strain>
    </source>
</reference>
<dbReference type="AlphaFoldDB" id="A0A3L7K1T5"/>
<evidence type="ECO:0000313" key="2">
    <source>
        <dbReference type="EMBL" id="RLQ96575.1"/>
    </source>
</evidence>
<dbReference type="RefSeq" id="WP_121679596.1">
    <property type="nucleotide sequence ID" value="NZ_RCVZ01000003.1"/>
</dbReference>
<evidence type="ECO:0000313" key="3">
    <source>
        <dbReference type="Proteomes" id="UP000276770"/>
    </source>
</evidence>
<feature type="coiled-coil region" evidence="1">
    <location>
        <begin position="56"/>
        <end position="83"/>
    </location>
</feature>
<organism evidence="2 3">
    <name type="scientific">Falsibacillus albus</name>
    <dbReference type="NCBI Taxonomy" id="2478915"/>
    <lineage>
        <taxon>Bacteria</taxon>
        <taxon>Bacillati</taxon>
        <taxon>Bacillota</taxon>
        <taxon>Bacilli</taxon>
        <taxon>Bacillales</taxon>
        <taxon>Bacillaceae</taxon>
        <taxon>Falsibacillus</taxon>
    </lineage>
</organism>
<gene>
    <name evidence="2" type="ORF">D9X91_05570</name>
</gene>
<dbReference type="OrthoDB" id="2619783at2"/>
<protein>
    <submittedName>
        <fullName evidence="2">DUF2573 family protein</fullName>
    </submittedName>
</protein>
<proteinExistence type="predicted"/>
<dbReference type="Proteomes" id="UP000276770">
    <property type="component" value="Unassembled WGS sequence"/>
</dbReference>
<accession>A0A3L7K1T5</accession>
<dbReference type="InterPro" id="IPR020393">
    <property type="entry name" value="Uncharacterised_YusU"/>
</dbReference>
<comment type="caution">
    <text evidence="2">The sequence shown here is derived from an EMBL/GenBank/DDBJ whole genome shotgun (WGS) entry which is preliminary data.</text>
</comment>